<proteinExistence type="predicted"/>
<dbReference type="Proteomes" id="UP001634394">
    <property type="component" value="Unassembled WGS sequence"/>
</dbReference>
<keyword evidence="3" id="KW-1185">Reference proteome</keyword>
<comment type="caution">
    <text evidence="2">The sequence shown here is derived from an EMBL/GenBank/DDBJ whole genome shotgun (WGS) entry which is preliminary data.</text>
</comment>
<dbReference type="InterPro" id="IPR000082">
    <property type="entry name" value="SEA_dom"/>
</dbReference>
<name>A0ABD3VS48_SINWO</name>
<dbReference type="EMBL" id="JBJQND010000010">
    <property type="protein sequence ID" value="KAL3863498.1"/>
    <property type="molecule type" value="Genomic_DNA"/>
</dbReference>
<feature type="non-terminal residue" evidence="2">
    <location>
        <position position="297"/>
    </location>
</feature>
<sequence>SMFIINLKLDQEWTESLNNVTSPEYLGTIQRLQQSMDQLLYVTLLLDFVAEVKVIQIGWSGSMTTMQTDVNLTMKMKSTARSEPEDVNGLLIQAIQNFPKINPFQEIIQMIDIISIYVKPVYSEPSICTPETFKDLENTTCQQFVNISLITNERELCRMYIDLLKCFRLHMLLYHEGDCTFTRIDRIVMAIDTNVFKRKEGFIRSHCNSYFNLTSEEHILPAEGAVCSSADMIQHVMSQCNANKVNMTTLDTGSLCRVRIGSISCITETFASHNYSCDRDKIRTAVLSLPVGNGNCT</sequence>
<protein>
    <recommendedName>
        <fullName evidence="1">SEA domain-containing protein</fullName>
    </recommendedName>
</protein>
<gene>
    <name evidence="2" type="ORF">ACJMK2_005252</name>
</gene>
<reference evidence="2 3" key="1">
    <citation type="submission" date="2024-11" db="EMBL/GenBank/DDBJ databases">
        <title>Chromosome-level genome assembly of the freshwater bivalve Anodonta woodiana.</title>
        <authorList>
            <person name="Chen X."/>
        </authorList>
    </citation>
    <scope>NUCLEOTIDE SEQUENCE [LARGE SCALE GENOMIC DNA]</scope>
    <source>
        <strain evidence="2">MN2024</strain>
        <tissue evidence="2">Gills</tissue>
    </source>
</reference>
<feature type="domain" description="SEA" evidence="1">
    <location>
        <begin position="1"/>
        <end position="113"/>
    </location>
</feature>
<dbReference type="AlphaFoldDB" id="A0ABD3VS48"/>
<evidence type="ECO:0000259" key="1">
    <source>
        <dbReference type="PROSITE" id="PS50024"/>
    </source>
</evidence>
<organism evidence="2 3">
    <name type="scientific">Sinanodonta woodiana</name>
    <name type="common">Chinese pond mussel</name>
    <name type="synonym">Anodonta woodiana</name>
    <dbReference type="NCBI Taxonomy" id="1069815"/>
    <lineage>
        <taxon>Eukaryota</taxon>
        <taxon>Metazoa</taxon>
        <taxon>Spiralia</taxon>
        <taxon>Lophotrochozoa</taxon>
        <taxon>Mollusca</taxon>
        <taxon>Bivalvia</taxon>
        <taxon>Autobranchia</taxon>
        <taxon>Heteroconchia</taxon>
        <taxon>Palaeoheterodonta</taxon>
        <taxon>Unionida</taxon>
        <taxon>Unionoidea</taxon>
        <taxon>Unionidae</taxon>
        <taxon>Unioninae</taxon>
        <taxon>Sinanodonta</taxon>
    </lineage>
</organism>
<evidence type="ECO:0000313" key="2">
    <source>
        <dbReference type="EMBL" id="KAL3863498.1"/>
    </source>
</evidence>
<evidence type="ECO:0000313" key="3">
    <source>
        <dbReference type="Proteomes" id="UP001634394"/>
    </source>
</evidence>
<feature type="non-terminal residue" evidence="2">
    <location>
        <position position="1"/>
    </location>
</feature>
<dbReference type="PROSITE" id="PS50024">
    <property type="entry name" value="SEA"/>
    <property type="match status" value="1"/>
</dbReference>
<accession>A0ABD3VS48</accession>